<dbReference type="Proteomes" id="UP001562425">
    <property type="component" value="Unassembled WGS sequence"/>
</dbReference>
<dbReference type="AlphaFoldDB" id="A0ABD1DSK6"/>
<sequence length="134" mass="15203">MESDGERDNGYGHYNKKLILPGIFILIPWNRSSNGFQNRCCWIAWFLRTAGDTFLALTGRCGSGRCRCIGGKTGFWTVCTVHPEHKLANGTWRLLLGDFKVPFRDQLIRNHVPDRQIGGSVAVSCWTNTVLFRE</sequence>
<name>A0ABD1DSK6_CULPP</name>
<evidence type="ECO:0000313" key="2">
    <source>
        <dbReference type="Proteomes" id="UP001562425"/>
    </source>
</evidence>
<keyword evidence="2" id="KW-1185">Reference proteome</keyword>
<dbReference type="EMBL" id="JBEHCU010002562">
    <property type="protein sequence ID" value="KAL1402744.1"/>
    <property type="molecule type" value="Genomic_DNA"/>
</dbReference>
<protein>
    <submittedName>
        <fullName evidence="1">Uncharacterized protein</fullName>
    </submittedName>
</protein>
<proteinExistence type="predicted"/>
<evidence type="ECO:0000313" key="1">
    <source>
        <dbReference type="EMBL" id="KAL1402744.1"/>
    </source>
</evidence>
<gene>
    <name evidence="1" type="ORF">pipiens_005942</name>
</gene>
<accession>A0ABD1DSK6</accession>
<reference evidence="1 2" key="1">
    <citation type="submission" date="2024-05" db="EMBL/GenBank/DDBJ databases">
        <title>Culex pipiens pipiens assembly and annotation.</title>
        <authorList>
            <person name="Alout H."/>
            <person name="Durand T."/>
        </authorList>
    </citation>
    <scope>NUCLEOTIDE SEQUENCE [LARGE SCALE GENOMIC DNA]</scope>
    <source>
        <strain evidence="1">HA-2024</strain>
        <tissue evidence="1">Whole body</tissue>
    </source>
</reference>
<comment type="caution">
    <text evidence="1">The sequence shown here is derived from an EMBL/GenBank/DDBJ whole genome shotgun (WGS) entry which is preliminary data.</text>
</comment>
<organism evidence="1 2">
    <name type="scientific">Culex pipiens pipiens</name>
    <name type="common">Northern house mosquito</name>
    <dbReference type="NCBI Taxonomy" id="38569"/>
    <lineage>
        <taxon>Eukaryota</taxon>
        <taxon>Metazoa</taxon>
        <taxon>Ecdysozoa</taxon>
        <taxon>Arthropoda</taxon>
        <taxon>Hexapoda</taxon>
        <taxon>Insecta</taxon>
        <taxon>Pterygota</taxon>
        <taxon>Neoptera</taxon>
        <taxon>Endopterygota</taxon>
        <taxon>Diptera</taxon>
        <taxon>Nematocera</taxon>
        <taxon>Culicoidea</taxon>
        <taxon>Culicidae</taxon>
        <taxon>Culicinae</taxon>
        <taxon>Culicini</taxon>
        <taxon>Culex</taxon>
        <taxon>Culex</taxon>
    </lineage>
</organism>